<accession>A0A1C7N865</accession>
<keyword evidence="2" id="KW-1185">Reference proteome</keyword>
<proteinExistence type="predicted"/>
<reference evidence="1 2" key="1">
    <citation type="submission" date="2016-03" db="EMBL/GenBank/DDBJ databases">
        <title>Choanephora cucurbitarum.</title>
        <authorList>
            <person name="Min B."/>
            <person name="Park H."/>
            <person name="Park J.-H."/>
            <person name="Shin H.-D."/>
            <person name="Choi I.-G."/>
        </authorList>
    </citation>
    <scope>NUCLEOTIDE SEQUENCE [LARGE SCALE GENOMIC DNA]</scope>
    <source>
        <strain evidence="1 2">KUS-F28377</strain>
    </source>
</reference>
<dbReference type="Proteomes" id="UP000093000">
    <property type="component" value="Unassembled WGS sequence"/>
</dbReference>
<evidence type="ECO:0000313" key="1">
    <source>
        <dbReference type="EMBL" id="OBZ83534.1"/>
    </source>
</evidence>
<sequence>MTTHHKEERDPIMEDNEFSLRFGNPIQVIHDAEKHPVDSFEPTANHVPGSLASSIGDIISARKKAPLKQQGSFRDWSSCSDFYHNQNGTVSETEHKNENT</sequence>
<organism evidence="1 2">
    <name type="scientific">Choanephora cucurbitarum</name>
    <dbReference type="NCBI Taxonomy" id="101091"/>
    <lineage>
        <taxon>Eukaryota</taxon>
        <taxon>Fungi</taxon>
        <taxon>Fungi incertae sedis</taxon>
        <taxon>Mucoromycota</taxon>
        <taxon>Mucoromycotina</taxon>
        <taxon>Mucoromycetes</taxon>
        <taxon>Mucorales</taxon>
        <taxon>Mucorineae</taxon>
        <taxon>Choanephoraceae</taxon>
        <taxon>Choanephoroideae</taxon>
        <taxon>Choanephora</taxon>
    </lineage>
</organism>
<comment type="caution">
    <text evidence="1">The sequence shown here is derived from an EMBL/GenBank/DDBJ whole genome shotgun (WGS) entry which is preliminary data.</text>
</comment>
<protein>
    <submittedName>
        <fullName evidence="1">Uncharacterized protein</fullName>
    </submittedName>
</protein>
<dbReference type="OrthoDB" id="2223220at2759"/>
<dbReference type="EMBL" id="LUGH01000645">
    <property type="protein sequence ID" value="OBZ83534.1"/>
    <property type="molecule type" value="Genomic_DNA"/>
</dbReference>
<evidence type="ECO:0000313" key="2">
    <source>
        <dbReference type="Proteomes" id="UP000093000"/>
    </source>
</evidence>
<gene>
    <name evidence="1" type="ORF">A0J61_08416</name>
</gene>
<dbReference type="AlphaFoldDB" id="A0A1C7N865"/>
<name>A0A1C7N865_9FUNG</name>
<dbReference type="InParanoid" id="A0A1C7N865"/>